<evidence type="ECO:0000313" key="10">
    <source>
        <dbReference type="Proteomes" id="UP000694621"/>
    </source>
</evidence>
<organism evidence="9 10">
    <name type="scientific">Astyanax mexicanus</name>
    <name type="common">Blind cave fish</name>
    <name type="synonym">Astyanax fasciatus mexicanus</name>
    <dbReference type="NCBI Taxonomy" id="7994"/>
    <lineage>
        <taxon>Eukaryota</taxon>
        <taxon>Metazoa</taxon>
        <taxon>Chordata</taxon>
        <taxon>Craniata</taxon>
        <taxon>Vertebrata</taxon>
        <taxon>Euteleostomi</taxon>
        <taxon>Actinopterygii</taxon>
        <taxon>Neopterygii</taxon>
        <taxon>Teleostei</taxon>
        <taxon>Ostariophysi</taxon>
        <taxon>Characiformes</taxon>
        <taxon>Characoidei</taxon>
        <taxon>Acestrorhamphidae</taxon>
        <taxon>Acestrorhamphinae</taxon>
        <taxon>Astyanax</taxon>
    </lineage>
</organism>
<name>A0A8B9KDH7_ASTMX</name>
<dbReference type="InterPro" id="IPR015154">
    <property type="entry name" value="EF-hand_dom_typ2"/>
</dbReference>
<dbReference type="SMART" id="SM00291">
    <property type="entry name" value="ZnF_ZZ"/>
    <property type="match status" value="1"/>
</dbReference>
<feature type="region of interest" description="Disordered" evidence="6">
    <location>
        <begin position="579"/>
        <end position="619"/>
    </location>
</feature>
<dbReference type="OrthoDB" id="10014385at2759"/>
<keyword evidence="3" id="KW-0862">Zinc</keyword>
<evidence type="ECO:0000256" key="2">
    <source>
        <dbReference type="ARBA" id="ARBA00022771"/>
    </source>
</evidence>
<feature type="region of interest" description="Disordered" evidence="6">
    <location>
        <begin position="480"/>
        <end position="554"/>
    </location>
</feature>
<keyword evidence="7" id="KW-0732">Signal</keyword>
<evidence type="ECO:0000313" key="9">
    <source>
        <dbReference type="Ensembl" id="ENSAMXP00005033354.1"/>
    </source>
</evidence>
<evidence type="ECO:0000256" key="6">
    <source>
        <dbReference type="SAM" id="MobiDB-lite"/>
    </source>
</evidence>
<dbReference type="Proteomes" id="UP000694621">
    <property type="component" value="Unplaced"/>
</dbReference>
<dbReference type="InterPro" id="IPR043145">
    <property type="entry name" value="Znf_ZZ_sf"/>
</dbReference>
<feature type="chain" id="PRO_5034397229" evidence="7">
    <location>
        <begin position="23"/>
        <end position="668"/>
    </location>
</feature>
<dbReference type="Ensembl" id="ENSAMXT00005036437.1">
    <property type="protein sequence ID" value="ENSAMXP00005033354.1"/>
    <property type="gene ID" value="ENSAMXG00005016187.1"/>
</dbReference>
<dbReference type="Gene3D" id="6.10.140.70">
    <property type="match status" value="1"/>
</dbReference>
<dbReference type="AlphaFoldDB" id="A0A8B9KDH7"/>
<dbReference type="Pfam" id="PF09069">
    <property type="entry name" value="EF-hand_3"/>
    <property type="match status" value="1"/>
</dbReference>
<dbReference type="CDD" id="cd16243">
    <property type="entry name" value="EFh_DYTN"/>
    <property type="match status" value="1"/>
</dbReference>
<feature type="compositionally biased region" description="Polar residues" evidence="6">
    <location>
        <begin position="480"/>
        <end position="491"/>
    </location>
</feature>
<protein>
    <submittedName>
        <fullName evidence="9">Dystrotelin</fullName>
    </submittedName>
</protein>
<evidence type="ECO:0000256" key="1">
    <source>
        <dbReference type="ARBA" id="ARBA00022723"/>
    </source>
</evidence>
<dbReference type="GO" id="GO:0008270">
    <property type="term" value="F:zinc ion binding"/>
    <property type="evidence" value="ECO:0007669"/>
    <property type="project" value="UniProtKB-KW"/>
</dbReference>
<keyword evidence="2 4" id="KW-0863">Zinc-finger</keyword>
<feature type="compositionally biased region" description="Basic and acidic residues" evidence="6">
    <location>
        <begin position="316"/>
        <end position="326"/>
    </location>
</feature>
<dbReference type="Pfam" id="PF00569">
    <property type="entry name" value="ZZ"/>
    <property type="match status" value="1"/>
</dbReference>
<feature type="coiled-coil region" evidence="5">
    <location>
        <begin position="426"/>
        <end position="474"/>
    </location>
</feature>
<feature type="domain" description="ZZ-type" evidence="8">
    <location>
        <begin position="237"/>
        <end position="293"/>
    </location>
</feature>
<dbReference type="InterPro" id="IPR011992">
    <property type="entry name" value="EF-hand-dom_pair"/>
</dbReference>
<evidence type="ECO:0000256" key="7">
    <source>
        <dbReference type="SAM" id="SignalP"/>
    </source>
</evidence>
<accession>A0A8B9KDH7</accession>
<evidence type="ECO:0000259" key="8">
    <source>
        <dbReference type="PROSITE" id="PS50135"/>
    </source>
</evidence>
<dbReference type="Pfam" id="PF09068">
    <property type="entry name" value="EF-hand_2"/>
    <property type="match status" value="1"/>
</dbReference>
<dbReference type="Gene3D" id="3.30.60.90">
    <property type="match status" value="1"/>
</dbReference>
<proteinExistence type="predicted"/>
<feature type="signal peptide" evidence="7">
    <location>
        <begin position="1"/>
        <end position="22"/>
    </location>
</feature>
<dbReference type="SUPFAM" id="SSF57850">
    <property type="entry name" value="RING/U-box"/>
    <property type="match status" value="1"/>
</dbReference>
<feature type="compositionally biased region" description="Acidic residues" evidence="6">
    <location>
        <begin position="602"/>
        <end position="619"/>
    </location>
</feature>
<dbReference type="PANTHER" id="PTHR12268:SF18">
    <property type="entry name" value="DYSTROTELIN"/>
    <property type="match status" value="1"/>
</dbReference>
<dbReference type="PROSITE" id="PS50135">
    <property type="entry name" value="ZF_ZZ_2"/>
    <property type="match status" value="1"/>
</dbReference>
<evidence type="ECO:0000256" key="3">
    <source>
        <dbReference type="ARBA" id="ARBA00022833"/>
    </source>
</evidence>
<evidence type="ECO:0000256" key="5">
    <source>
        <dbReference type="SAM" id="Coils"/>
    </source>
</evidence>
<evidence type="ECO:0000256" key="4">
    <source>
        <dbReference type="PROSITE-ProRule" id="PRU00228"/>
    </source>
</evidence>
<dbReference type="GO" id="GO:0099536">
    <property type="term" value="P:synaptic signaling"/>
    <property type="evidence" value="ECO:0007669"/>
    <property type="project" value="TreeGrafter"/>
</dbReference>
<dbReference type="InterPro" id="IPR015153">
    <property type="entry name" value="EF-hand_dom_typ1"/>
</dbReference>
<dbReference type="GO" id="GO:0005886">
    <property type="term" value="C:plasma membrane"/>
    <property type="evidence" value="ECO:0007669"/>
    <property type="project" value="TreeGrafter"/>
</dbReference>
<dbReference type="PROSITE" id="PS01357">
    <property type="entry name" value="ZF_ZZ_1"/>
    <property type="match status" value="1"/>
</dbReference>
<feature type="compositionally biased region" description="Acidic residues" evidence="6">
    <location>
        <begin position="581"/>
        <end position="593"/>
    </location>
</feature>
<dbReference type="InterPro" id="IPR000433">
    <property type="entry name" value="Znf_ZZ"/>
</dbReference>
<keyword evidence="1" id="KW-0479">Metal-binding</keyword>
<keyword evidence="5" id="KW-0175">Coiled coil</keyword>
<dbReference type="SUPFAM" id="SSF47473">
    <property type="entry name" value="EF-hand"/>
    <property type="match status" value="2"/>
</dbReference>
<reference evidence="9" key="1">
    <citation type="submission" date="2025-08" db="UniProtKB">
        <authorList>
            <consortium name="Ensembl"/>
        </authorList>
    </citation>
    <scope>IDENTIFICATION</scope>
</reference>
<dbReference type="InterPro" id="IPR050774">
    <property type="entry name" value="KCMF1/Dystrophin"/>
</dbReference>
<feature type="compositionally biased region" description="Acidic residues" evidence="6">
    <location>
        <begin position="515"/>
        <end position="538"/>
    </location>
</feature>
<dbReference type="PANTHER" id="PTHR12268">
    <property type="entry name" value="E3 UBIQUITIN-PROTEIN LIGASE KCMF1"/>
    <property type="match status" value="1"/>
</dbReference>
<dbReference type="GO" id="GO:0045202">
    <property type="term" value="C:synapse"/>
    <property type="evidence" value="ECO:0007669"/>
    <property type="project" value="GOC"/>
</dbReference>
<sequence>MFLFVLNGAVCYFLFCICPTEGLNEVRLAVYRAALKLRSLQKLCQMHLVSIRDLRPVLDAVRGSGEPTVSLSQQNLRHSLEQLFQDVLQEVPEQAVTEAAEQTTRLLFKLYDREETGSVLLRCLEAALVVLSGDTLSAKHRALFQLAVGCSGEQGGESSSVSRSGLRVLLNNLSQVPAVVQESHVFGHVETAVRSCFSGVICASLQEEHFLNWLQSEPRLLLWLSTLYRLSVSETVLHRVRCHACKAFPITGLRYRCLKCLNVHLCQTCFLTETRTRKHKPSHPILEYCTQPSWKESMASLASSARHALLPRRYTRREAERRRALRPESSLGPLHSASMPVQQQHQLDEPGGFLPRPDSSSSPPSHHHPPPLQMGVESKALQTDEPDTHLQRKTSLLQKDLSTTQKAMRDLQRDKWLLEREFQVWKVAAQSEHDCLEDRCAELETTMEALNHHNQHLEEELERIRHTLTLNRKEAFCSETQQHFHNPNNKQHNGDDTSKKQRTISESSDSHTDSITEEGEPEQEEEKEREEMMVEEEEEKKRIEDNETLPEDQDKAHIDLGLQKEEEPEGETLQEFKEKVELEEEELTIEDPPSDSSTHEEPEMESSNEEDEGEEEEELCDLVQRLKGALLRATPTGSGAHQREVLLQAAGVVGDSVSHLVNSVRSLT</sequence>
<feature type="region of interest" description="Disordered" evidence="6">
    <location>
        <begin position="312"/>
        <end position="374"/>
    </location>
</feature>
<dbReference type="Gene3D" id="1.10.238.10">
    <property type="entry name" value="EF-hand"/>
    <property type="match status" value="1"/>
</dbReference>